<comment type="caution">
    <text evidence="2">The sequence shown here is derived from an EMBL/GenBank/DDBJ whole genome shotgun (WGS) entry which is preliminary data.</text>
</comment>
<evidence type="ECO:0000256" key="1">
    <source>
        <dbReference type="SAM" id="MobiDB-lite"/>
    </source>
</evidence>
<evidence type="ECO:0000313" key="2">
    <source>
        <dbReference type="EMBL" id="KAK8787748.1"/>
    </source>
</evidence>
<name>A0AAQ4FMF4_AMBAM</name>
<sequence length="149" mass="15635">MPISTGNERNENERPTCKCKCRPPIRAPVSKDAPARVISSGRYISATTSSHIVHSSFTSSALQSHRSNPSSHDEQQVPPGQPSWCWPPCAVWPPPSTASVEASDEATEEASAVDSEATGVTAEASEEDLAVDSEAMGATAAVSMAEPVT</sequence>
<proteinExistence type="predicted"/>
<feature type="compositionally biased region" description="Polar residues" evidence="1">
    <location>
        <begin position="61"/>
        <end position="70"/>
    </location>
</feature>
<dbReference type="AlphaFoldDB" id="A0AAQ4FMF4"/>
<accession>A0AAQ4FMF4</accession>
<reference evidence="2 3" key="1">
    <citation type="journal article" date="2023" name="Arcadia Sci">
        <title>De novo assembly of a long-read Amblyomma americanum tick genome.</title>
        <authorList>
            <person name="Chou S."/>
            <person name="Poskanzer K.E."/>
            <person name="Rollins M."/>
            <person name="Thuy-Boun P.S."/>
        </authorList>
    </citation>
    <scope>NUCLEOTIDE SEQUENCE [LARGE SCALE GENOMIC DNA]</scope>
    <source>
        <strain evidence="2">F_SG_1</strain>
        <tissue evidence="2">Salivary glands</tissue>
    </source>
</reference>
<dbReference type="Proteomes" id="UP001321473">
    <property type="component" value="Unassembled WGS sequence"/>
</dbReference>
<protein>
    <submittedName>
        <fullName evidence="2">Uncharacterized protein</fullName>
    </submittedName>
</protein>
<gene>
    <name evidence="2" type="ORF">V5799_022472</name>
</gene>
<keyword evidence="3" id="KW-1185">Reference proteome</keyword>
<feature type="region of interest" description="Disordered" evidence="1">
    <location>
        <begin position="55"/>
        <end position="131"/>
    </location>
</feature>
<organism evidence="2 3">
    <name type="scientific">Amblyomma americanum</name>
    <name type="common">Lone star tick</name>
    <dbReference type="NCBI Taxonomy" id="6943"/>
    <lineage>
        <taxon>Eukaryota</taxon>
        <taxon>Metazoa</taxon>
        <taxon>Ecdysozoa</taxon>
        <taxon>Arthropoda</taxon>
        <taxon>Chelicerata</taxon>
        <taxon>Arachnida</taxon>
        <taxon>Acari</taxon>
        <taxon>Parasitiformes</taxon>
        <taxon>Ixodida</taxon>
        <taxon>Ixodoidea</taxon>
        <taxon>Ixodidae</taxon>
        <taxon>Amblyomminae</taxon>
        <taxon>Amblyomma</taxon>
    </lineage>
</organism>
<evidence type="ECO:0000313" key="3">
    <source>
        <dbReference type="Proteomes" id="UP001321473"/>
    </source>
</evidence>
<dbReference type="EMBL" id="JARKHS020001488">
    <property type="protein sequence ID" value="KAK8787748.1"/>
    <property type="molecule type" value="Genomic_DNA"/>
</dbReference>